<evidence type="ECO:0000313" key="1">
    <source>
        <dbReference type="EMBL" id="WVY99932.1"/>
    </source>
</evidence>
<evidence type="ECO:0000313" key="2">
    <source>
        <dbReference type="Proteomes" id="UP001374535"/>
    </source>
</evidence>
<reference evidence="1 2" key="1">
    <citation type="journal article" date="2023" name="Life. Sci Alliance">
        <title>Evolutionary insights into 3D genome organization and epigenetic landscape of Vigna mungo.</title>
        <authorList>
            <person name="Junaid A."/>
            <person name="Singh B."/>
            <person name="Bhatia S."/>
        </authorList>
    </citation>
    <scope>NUCLEOTIDE SEQUENCE [LARGE SCALE GENOMIC DNA]</scope>
    <source>
        <strain evidence="1">Urdbean</strain>
    </source>
</reference>
<dbReference type="EMBL" id="CP144693">
    <property type="protein sequence ID" value="WVY99932.1"/>
    <property type="molecule type" value="Genomic_DNA"/>
</dbReference>
<accession>A0AAQ3MYU1</accession>
<protein>
    <submittedName>
        <fullName evidence="1">Uncharacterized protein</fullName>
    </submittedName>
</protein>
<organism evidence="1 2">
    <name type="scientific">Vigna mungo</name>
    <name type="common">Black gram</name>
    <name type="synonym">Phaseolus mungo</name>
    <dbReference type="NCBI Taxonomy" id="3915"/>
    <lineage>
        <taxon>Eukaryota</taxon>
        <taxon>Viridiplantae</taxon>
        <taxon>Streptophyta</taxon>
        <taxon>Embryophyta</taxon>
        <taxon>Tracheophyta</taxon>
        <taxon>Spermatophyta</taxon>
        <taxon>Magnoliopsida</taxon>
        <taxon>eudicotyledons</taxon>
        <taxon>Gunneridae</taxon>
        <taxon>Pentapetalae</taxon>
        <taxon>rosids</taxon>
        <taxon>fabids</taxon>
        <taxon>Fabales</taxon>
        <taxon>Fabaceae</taxon>
        <taxon>Papilionoideae</taxon>
        <taxon>50 kb inversion clade</taxon>
        <taxon>NPAAA clade</taxon>
        <taxon>indigoferoid/millettioid clade</taxon>
        <taxon>Phaseoleae</taxon>
        <taxon>Vigna</taxon>
    </lineage>
</organism>
<name>A0AAQ3MYU1_VIGMU</name>
<sequence>MTRSTGTRGLILLESLPSLFIASRMQARSTTAGTPVKSCSRTRAGLKGISTCFTQEFSQSIIFSTSSLVTWKLSQLRIADSRRILIEYGNLSILGSLRDGRL</sequence>
<keyword evidence="2" id="KW-1185">Reference proteome</keyword>
<gene>
    <name evidence="1" type="ORF">V8G54_026002</name>
</gene>
<dbReference type="Proteomes" id="UP001374535">
    <property type="component" value="Chromosome 8"/>
</dbReference>
<dbReference type="AlphaFoldDB" id="A0AAQ3MYU1"/>
<proteinExistence type="predicted"/>